<feature type="domain" description="Poly A polymerase head" evidence="10">
    <location>
        <begin position="33"/>
        <end position="153"/>
    </location>
</feature>
<dbReference type="GO" id="GO:0008033">
    <property type="term" value="P:tRNA processing"/>
    <property type="evidence" value="ECO:0007669"/>
    <property type="project" value="UniProtKB-KW"/>
</dbReference>
<reference evidence="14" key="2">
    <citation type="submission" date="2015-03" db="EMBL/GenBank/DDBJ databases">
        <title>Genome sequence of Paenibacillus beijingensis strain DSM 24997T.</title>
        <authorList>
            <person name="Kwak Y."/>
            <person name="Shin J.-H."/>
        </authorList>
    </citation>
    <scope>NUCLEOTIDE SEQUENCE [LARGE SCALE GENOMIC DNA]</scope>
    <source>
        <strain evidence="14">DSM 24997</strain>
    </source>
</reference>
<evidence type="ECO:0000256" key="7">
    <source>
        <dbReference type="ARBA" id="ARBA00022842"/>
    </source>
</evidence>
<evidence type="ECO:0000256" key="6">
    <source>
        <dbReference type="ARBA" id="ARBA00022741"/>
    </source>
</evidence>
<dbReference type="CDD" id="cd05398">
    <property type="entry name" value="NT_ClassII-CCAase"/>
    <property type="match status" value="1"/>
</dbReference>
<accession>A0A0D5NQ91</accession>
<dbReference type="InterPro" id="IPR043519">
    <property type="entry name" value="NT_sf"/>
</dbReference>
<dbReference type="HOGENOM" id="CLU_015961_3_0_9"/>
<dbReference type="Pfam" id="PF01743">
    <property type="entry name" value="PolyA_pol"/>
    <property type="match status" value="1"/>
</dbReference>
<keyword evidence="8 9" id="KW-0694">RNA-binding</keyword>
<dbReference type="Proteomes" id="UP000032633">
    <property type="component" value="Chromosome"/>
</dbReference>
<keyword evidence="2 9" id="KW-0808">Transferase</keyword>
<dbReference type="GO" id="GO:0000049">
    <property type="term" value="F:tRNA binding"/>
    <property type="evidence" value="ECO:0007669"/>
    <property type="project" value="TreeGrafter"/>
</dbReference>
<comment type="cofactor">
    <cofactor evidence="1">
        <name>Mg(2+)</name>
        <dbReference type="ChEBI" id="CHEBI:18420"/>
    </cofactor>
</comment>
<dbReference type="KEGG" id="pbj:VN24_24565"/>
<dbReference type="SUPFAM" id="SSF81301">
    <property type="entry name" value="Nucleotidyltransferase"/>
    <property type="match status" value="1"/>
</dbReference>
<keyword evidence="14" id="KW-1185">Reference proteome</keyword>
<dbReference type="NCBIfam" id="NF009814">
    <property type="entry name" value="PRK13299.1"/>
    <property type="match status" value="1"/>
</dbReference>
<keyword evidence="6" id="KW-0547">Nucleotide-binding</keyword>
<evidence type="ECO:0008006" key="15">
    <source>
        <dbReference type="Google" id="ProtNLM"/>
    </source>
</evidence>
<feature type="domain" description="CCA-adding enzyme C-terminal" evidence="12">
    <location>
        <begin position="260"/>
        <end position="422"/>
    </location>
</feature>
<dbReference type="Gene3D" id="1.10.3090.10">
    <property type="entry name" value="cca-adding enzyme, domain 2"/>
    <property type="match status" value="1"/>
</dbReference>
<dbReference type="InterPro" id="IPR002646">
    <property type="entry name" value="PolA_pol_head_dom"/>
</dbReference>
<gene>
    <name evidence="13" type="ORF">VN24_24565</name>
</gene>
<dbReference type="OrthoDB" id="9805698at2"/>
<keyword evidence="3" id="KW-0819">tRNA processing</keyword>
<evidence type="ECO:0000259" key="10">
    <source>
        <dbReference type="Pfam" id="PF01743"/>
    </source>
</evidence>
<keyword evidence="4" id="KW-0548">Nucleotidyltransferase</keyword>
<dbReference type="GO" id="GO:0016779">
    <property type="term" value="F:nucleotidyltransferase activity"/>
    <property type="evidence" value="ECO:0007669"/>
    <property type="project" value="UniProtKB-KW"/>
</dbReference>
<organism evidence="13 14">
    <name type="scientific">Paenibacillus beijingensis</name>
    <dbReference type="NCBI Taxonomy" id="1126833"/>
    <lineage>
        <taxon>Bacteria</taxon>
        <taxon>Bacillati</taxon>
        <taxon>Bacillota</taxon>
        <taxon>Bacilli</taxon>
        <taxon>Bacillales</taxon>
        <taxon>Paenibacillaceae</taxon>
        <taxon>Paenibacillus</taxon>
    </lineage>
</organism>
<comment type="similarity">
    <text evidence="9">Belongs to the tRNA nucleotidyltransferase/poly(A) polymerase family.</text>
</comment>
<dbReference type="RefSeq" id="WP_045672562.1">
    <property type="nucleotide sequence ID" value="NZ_CP011058.1"/>
</dbReference>
<evidence type="ECO:0000256" key="8">
    <source>
        <dbReference type="ARBA" id="ARBA00022884"/>
    </source>
</evidence>
<name>A0A0D5NQ91_9BACL</name>
<evidence type="ECO:0000256" key="9">
    <source>
        <dbReference type="RuleBase" id="RU003953"/>
    </source>
</evidence>
<dbReference type="PANTHER" id="PTHR46173:SF1">
    <property type="entry name" value="CCA TRNA NUCLEOTIDYLTRANSFERASE 1, MITOCHONDRIAL"/>
    <property type="match status" value="1"/>
</dbReference>
<dbReference type="PATRIC" id="fig|1126833.4.peg.5403"/>
<evidence type="ECO:0000259" key="12">
    <source>
        <dbReference type="Pfam" id="PF13735"/>
    </source>
</evidence>
<keyword evidence="7" id="KW-0460">Magnesium</keyword>
<dbReference type="Pfam" id="PF13735">
    <property type="entry name" value="tRNA_NucTran2_2"/>
    <property type="match status" value="1"/>
</dbReference>
<dbReference type="SUPFAM" id="SSF81891">
    <property type="entry name" value="Poly A polymerase C-terminal region-like"/>
    <property type="match status" value="1"/>
</dbReference>
<reference evidence="13 14" key="1">
    <citation type="journal article" date="2015" name="J. Biotechnol.">
        <title>Complete genome sequence of Paenibacillus beijingensis 7188(T) (=DSM 24997(T)), a novel rhizobacterium from jujube garden soil.</title>
        <authorList>
            <person name="Kwak Y."/>
            <person name="Shin J.H."/>
        </authorList>
    </citation>
    <scope>NUCLEOTIDE SEQUENCE [LARGE SCALE GENOMIC DNA]</scope>
    <source>
        <strain evidence="13 14">DSM 24997</strain>
    </source>
</reference>
<evidence type="ECO:0000313" key="14">
    <source>
        <dbReference type="Proteomes" id="UP000032633"/>
    </source>
</evidence>
<dbReference type="Pfam" id="PF12627">
    <property type="entry name" value="PolyA_pol_RNAbd"/>
    <property type="match status" value="1"/>
</dbReference>
<protein>
    <recommendedName>
        <fullName evidence="15">tRNA CCA-pyrophosphorylase</fullName>
    </recommendedName>
</protein>
<dbReference type="GO" id="GO:0000166">
    <property type="term" value="F:nucleotide binding"/>
    <property type="evidence" value="ECO:0007669"/>
    <property type="project" value="UniProtKB-KW"/>
</dbReference>
<proteinExistence type="inferred from homology"/>
<dbReference type="InterPro" id="IPR050264">
    <property type="entry name" value="Bact_CCA-adding_enz_type3_sf"/>
</dbReference>
<evidence type="ECO:0000313" key="13">
    <source>
        <dbReference type="EMBL" id="AJY77137.1"/>
    </source>
</evidence>
<evidence type="ECO:0000256" key="5">
    <source>
        <dbReference type="ARBA" id="ARBA00022723"/>
    </source>
</evidence>
<feature type="domain" description="tRNA nucleotidyltransferase/poly(A) polymerase RNA and SrmB- binding" evidence="11">
    <location>
        <begin position="180"/>
        <end position="234"/>
    </location>
</feature>
<evidence type="ECO:0000256" key="2">
    <source>
        <dbReference type="ARBA" id="ARBA00022679"/>
    </source>
</evidence>
<dbReference type="InterPro" id="IPR032828">
    <property type="entry name" value="PolyA_RNA-bd"/>
</dbReference>
<evidence type="ECO:0000256" key="4">
    <source>
        <dbReference type="ARBA" id="ARBA00022695"/>
    </source>
</evidence>
<dbReference type="Gene3D" id="1.10.246.80">
    <property type="match status" value="1"/>
</dbReference>
<dbReference type="EMBL" id="CP011058">
    <property type="protein sequence ID" value="AJY77137.1"/>
    <property type="molecule type" value="Genomic_DNA"/>
</dbReference>
<dbReference type="PANTHER" id="PTHR46173">
    <property type="entry name" value="CCA TRNA NUCLEOTIDYLTRANSFERASE 1, MITOCHONDRIAL"/>
    <property type="match status" value="1"/>
</dbReference>
<dbReference type="InterPro" id="IPR032810">
    <property type="entry name" value="CCA-adding_enz_C"/>
</dbReference>
<evidence type="ECO:0000256" key="1">
    <source>
        <dbReference type="ARBA" id="ARBA00001946"/>
    </source>
</evidence>
<evidence type="ECO:0000259" key="11">
    <source>
        <dbReference type="Pfam" id="PF12627"/>
    </source>
</evidence>
<keyword evidence="5" id="KW-0479">Metal-binding</keyword>
<sequence length="437" mass="48641">MPVQPSGRLEPLPALIQEALPLLHRLAANGYQAFFVGGCVRDAAAGRPLADVDIATSALPADVMELFPDSIPTGLQHGTVTVKTGGKLYEVTTFRTESGYADHRRPQEVEFIADLHGDLLRRDFTVNAMALDPKGTIIDPFHGLEDLRSGVIRAVGTPRSRFTEDALRMIRAIRFASVFGFSISHRTWKALRECAPLLRYIAMERVGAELDKMMKGPSPASAAAWLHASGLLSHTKEPLPPAFTAARPAALGGLALLPDADDRWAALSLALEADSKSAGQLFRRLKFSKARADALMSKLIFHEAVDAEAKEWWSNPEPDDFSMRKMWVSAALACGITAVRSWLDMTERMTRLPERPERLARLRQWTMQIPENGVASLNVDGREIAGKLQERPGPWLGALMRRLLLEVAMDHVANEREPLLDWCRQWSREKENEHHER</sequence>
<dbReference type="Gene3D" id="3.30.460.10">
    <property type="entry name" value="Beta Polymerase, domain 2"/>
    <property type="match status" value="1"/>
</dbReference>
<dbReference type="AlphaFoldDB" id="A0A0D5NQ91"/>
<evidence type="ECO:0000256" key="3">
    <source>
        <dbReference type="ARBA" id="ARBA00022694"/>
    </source>
</evidence>
<dbReference type="GO" id="GO:0046872">
    <property type="term" value="F:metal ion binding"/>
    <property type="evidence" value="ECO:0007669"/>
    <property type="project" value="UniProtKB-KW"/>
</dbReference>
<dbReference type="STRING" id="1126833.VN24_24565"/>